<dbReference type="HOGENOM" id="CLU_1095459_0_0_1"/>
<name>T1HM72_RHOPR</name>
<dbReference type="eggNOG" id="KOG4338">
    <property type="taxonomic scope" value="Eukaryota"/>
</dbReference>
<dbReference type="AlphaFoldDB" id="T1HM72"/>
<dbReference type="GO" id="GO:0005319">
    <property type="term" value="F:lipid transporter activity"/>
    <property type="evidence" value="ECO:0007669"/>
    <property type="project" value="InterPro"/>
</dbReference>
<dbReference type="InterPro" id="IPR015816">
    <property type="entry name" value="Vitellinogen_b-sht_N"/>
</dbReference>
<keyword evidence="1" id="KW-0732">Signal</keyword>
<reference evidence="6" key="1">
    <citation type="submission" date="2015-05" db="UniProtKB">
        <authorList>
            <consortium name="EnsemblMetazoa"/>
        </authorList>
    </citation>
    <scope>IDENTIFICATION</scope>
</reference>
<evidence type="ECO:0000256" key="4">
    <source>
        <dbReference type="ARBA" id="ARBA00023180"/>
    </source>
</evidence>
<dbReference type="InterPro" id="IPR001747">
    <property type="entry name" value="Vitellogenin_N"/>
</dbReference>
<evidence type="ECO:0000256" key="5">
    <source>
        <dbReference type="PROSITE-ProRule" id="PRU00557"/>
    </source>
</evidence>
<keyword evidence="2" id="KW-0758">Storage protein</keyword>
<keyword evidence="3" id="KW-1015">Disulfide bond</keyword>
<dbReference type="EMBL" id="ACPB03013423">
    <property type="status" value="NOT_ANNOTATED_CDS"/>
    <property type="molecule type" value="Genomic_DNA"/>
</dbReference>
<evidence type="ECO:0000256" key="2">
    <source>
        <dbReference type="ARBA" id="ARBA00022761"/>
    </source>
</evidence>
<dbReference type="Proteomes" id="UP000015103">
    <property type="component" value="Unassembled WGS sequence"/>
</dbReference>
<dbReference type="InterPro" id="IPR050733">
    <property type="entry name" value="Vitellogenin/Apolipophorin"/>
</dbReference>
<sequence>MILLEMYKLAGKFYFEDGTISQICPDENESIWALNIKKGILSSFQNTMERFDVDQHTYERDINGDCLVRYSFKEVNGTTLALVKSTELSSCTNRHQLYSIIPLTPYVFQKKYYKWTPMNSTVSCTQLIDHKIYKSVSCEEQHMLRLLRNQSNSPKTISKSKLTLVVEKVEFQPMYPDVFNKLIHTARDLTEQAMTKLYKESGDICFTGRKHMKDALPFIRNRASTKVMTDVILSQEISEQRRQDWLLIMAFFPR</sequence>
<dbReference type="PANTHER" id="PTHR23345:SF15">
    <property type="entry name" value="VITELLOGENIN 1-RELATED"/>
    <property type="match status" value="1"/>
</dbReference>
<dbReference type="EnsemblMetazoa" id="RPRC005146-RA">
    <property type="protein sequence ID" value="RPRC005146-PA"/>
    <property type="gene ID" value="RPRC005146"/>
</dbReference>
<keyword evidence="7" id="KW-1185">Reference proteome</keyword>
<comment type="caution">
    <text evidence="5">Lacks conserved residue(s) required for the propagation of feature annotation.</text>
</comment>
<evidence type="ECO:0000256" key="1">
    <source>
        <dbReference type="ARBA" id="ARBA00022729"/>
    </source>
</evidence>
<protein>
    <submittedName>
        <fullName evidence="6">Vitellogenin domain-containing protein</fullName>
    </submittedName>
</protein>
<organism evidence="6 7">
    <name type="scientific">Rhodnius prolixus</name>
    <name type="common">Triatomid bug</name>
    <dbReference type="NCBI Taxonomy" id="13249"/>
    <lineage>
        <taxon>Eukaryota</taxon>
        <taxon>Metazoa</taxon>
        <taxon>Ecdysozoa</taxon>
        <taxon>Arthropoda</taxon>
        <taxon>Hexapoda</taxon>
        <taxon>Insecta</taxon>
        <taxon>Pterygota</taxon>
        <taxon>Neoptera</taxon>
        <taxon>Paraneoptera</taxon>
        <taxon>Hemiptera</taxon>
        <taxon>Heteroptera</taxon>
        <taxon>Panheteroptera</taxon>
        <taxon>Cimicomorpha</taxon>
        <taxon>Reduviidae</taxon>
        <taxon>Triatominae</taxon>
        <taxon>Rhodnius</taxon>
    </lineage>
</organism>
<dbReference type="InterPro" id="IPR011030">
    <property type="entry name" value="Lipovitellin_superhlx_dom"/>
</dbReference>
<evidence type="ECO:0000313" key="7">
    <source>
        <dbReference type="Proteomes" id="UP000015103"/>
    </source>
</evidence>
<evidence type="ECO:0000313" key="6">
    <source>
        <dbReference type="EnsemblMetazoa" id="RPRC005146-PA"/>
    </source>
</evidence>
<accession>T1HM72</accession>
<proteinExistence type="predicted"/>
<dbReference type="InParanoid" id="T1HM72"/>
<dbReference type="SUPFAM" id="SSF48431">
    <property type="entry name" value="Lipovitellin-phosvitin complex, superhelical domain"/>
    <property type="match status" value="1"/>
</dbReference>
<dbReference type="EMBL" id="ACPB03013424">
    <property type="status" value="NOT_ANNOTATED_CDS"/>
    <property type="molecule type" value="Genomic_DNA"/>
</dbReference>
<dbReference type="SUPFAM" id="SSF56968">
    <property type="entry name" value="Lipovitellin-phosvitin complex, beta-sheet shell regions"/>
    <property type="match status" value="1"/>
</dbReference>
<dbReference type="VEuPathDB" id="VectorBase:RPRC005146"/>
<dbReference type="Gene3D" id="2.30.230.10">
    <property type="entry name" value="Lipovitellin, beta-sheet shell regions, chain A"/>
    <property type="match status" value="1"/>
</dbReference>
<dbReference type="Pfam" id="PF01347">
    <property type="entry name" value="Vitellogenin_N"/>
    <property type="match status" value="1"/>
</dbReference>
<dbReference type="STRING" id="13249.T1HM72"/>
<dbReference type="EMBL" id="ACPB03013425">
    <property type="status" value="NOT_ANNOTATED_CDS"/>
    <property type="molecule type" value="Genomic_DNA"/>
</dbReference>
<dbReference type="PROSITE" id="PS51211">
    <property type="entry name" value="VITELLOGENIN"/>
    <property type="match status" value="1"/>
</dbReference>
<keyword evidence="4" id="KW-0325">Glycoprotein</keyword>
<dbReference type="PANTHER" id="PTHR23345">
    <property type="entry name" value="VITELLOGENIN-RELATED"/>
    <property type="match status" value="1"/>
</dbReference>
<dbReference type="EMBL" id="ACPB03013426">
    <property type="status" value="NOT_ANNOTATED_CDS"/>
    <property type="molecule type" value="Genomic_DNA"/>
</dbReference>
<dbReference type="InterPro" id="IPR015819">
    <property type="entry name" value="Lipid_transp_b-sht_shell"/>
</dbReference>
<evidence type="ECO:0000256" key="3">
    <source>
        <dbReference type="ARBA" id="ARBA00023157"/>
    </source>
</evidence>
<dbReference type="EMBL" id="ACPB03013422">
    <property type="status" value="NOT_ANNOTATED_CDS"/>
    <property type="molecule type" value="Genomic_DNA"/>
</dbReference>